<proteinExistence type="predicted"/>
<comment type="caution">
    <text evidence="3">The sequence shown here is derived from an EMBL/GenBank/DDBJ whole genome shotgun (WGS) entry which is preliminary data.</text>
</comment>
<evidence type="ECO:0000313" key="3">
    <source>
        <dbReference type="EMBL" id="CAK1229109.1"/>
    </source>
</evidence>
<dbReference type="SMART" id="SM00422">
    <property type="entry name" value="HTH_MERR"/>
    <property type="match status" value="1"/>
</dbReference>
<dbReference type="PRINTS" id="PR00040">
    <property type="entry name" value="HTHMERR"/>
</dbReference>
<sequence length="145" mass="16916">MTLTIGEVSKKTNLSVPTLRYYDREGLFPGLQRESGIRKFSDKELAGIQVIECLKKSGLSIPDIKQFMDWTTMGSETFEERKDLFVNQRAQVEKQLNDLKQVDNLLRYKCWYYETAMKLGSEEAVKAIPFDQLPKQIQENFPFEH</sequence>
<evidence type="ECO:0000256" key="1">
    <source>
        <dbReference type="ARBA" id="ARBA00023125"/>
    </source>
</evidence>
<dbReference type="EMBL" id="CAUZLR010000001">
    <property type="protein sequence ID" value="CAK1229109.1"/>
    <property type="molecule type" value="Genomic_DNA"/>
</dbReference>
<dbReference type="InterPro" id="IPR000551">
    <property type="entry name" value="MerR-type_HTH_dom"/>
</dbReference>
<evidence type="ECO:0000313" key="4">
    <source>
        <dbReference type="Proteomes" id="UP001314261"/>
    </source>
</evidence>
<gene>
    <name evidence="3" type="ORF">R54839_PPFHFPJH_00342</name>
</gene>
<protein>
    <submittedName>
        <fullName evidence="3">MerR family (SoxR)</fullName>
    </submittedName>
</protein>
<dbReference type="PROSITE" id="PS50937">
    <property type="entry name" value="HTH_MERR_2"/>
    <property type="match status" value="1"/>
</dbReference>
<dbReference type="InterPro" id="IPR009061">
    <property type="entry name" value="DNA-bd_dom_put_sf"/>
</dbReference>
<keyword evidence="4" id="KW-1185">Reference proteome</keyword>
<keyword evidence="1" id="KW-0238">DNA-binding</keyword>
<dbReference type="PANTHER" id="PTHR30204">
    <property type="entry name" value="REDOX-CYCLING DRUG-SENSING TRANSCRIPTIONAL ACTIVATOR SOXR"/>
    <property type="match status" value="1"/>
</dbReference>
<organism evidence="3 4">
    <name type="scientific">Fructobacillus fructosus</name>
    <dbReference type="NCBI Taxonomy" id="1631"/>
    <lineage>
        <taxon>Bacteria</taxon>
        <taxon>Bacillati</taxon>
        <taxon>Bacillota</taxon>
        <taxon>Bacilli</taxon>
        <taxon>Lactobacillales</taxon>
        <taxon>Lactobacillaceae</taxon>
        <taxon>Fructobacillus</taxon>
    </lineage>
</organism>
<accession>A0ABN9YNE7</accession>
<dbReference type="Gene3D" id="1.10.1660.10">
    <property type="match status" value="1"/>
</dbReference>
<name>A0ABN9YNE7_9LACO</name>
<evidence type="ECO:0000259" key="2">
    <source>
        <dbReference type="PROSITE" id="PS50937"/>
    </source>
</evidence>
<dbReference type="PROSITE" id="PS00552">
    <property type="entry name" value="HTH_MERR_1"/>
    <property type="match status" value="1"/>
</dbReference>
<dbReference type="CDD" id="cd01109">
    <property type="entry name" value="HTH_YyaN"/>
    <property type="match status" value="1"/>
</dbReference>
<dbReference type="SUPFAM" id="SSF46955">
    <property type="entry name" value="Putative DNA-binding domain"/>
    <property type="match status" value="1"/>
</dbReference>
<dbReference type="PANTHER" id="PTHR30204:SF82">
    <property type="entry name" value="TRANSCRIPTIONAL REGULATOR, MERR FAMILY"/>
    <property type="match status" value="1"/>
</dbReference>
<reference evidence="3 4" key="1">
    <citation type="submission" date="2023-10" db="EMBL/GenBank/DDBJ databases">
        <authorList>
            <person name="Botero Cardona J."/>
        </authorList>
    </citation>
    <scope>NUCLEOTIDE SEQUENCE [LARGE SCALE GENOMIC DNA]</scope>
    <source>
        <strain evidence="3 4">R-54839</strain>
    </source>
</reference>
<feature type="domain" description="HTH merR-type" evidence="2">
    <location>
        <begin position="2"/>
        <end position="70"/>
    </location>
</feature>
<dbReference type="Proteomes" id="UP001314261">
    <property type="component" value="Unassembled WGS sequence"/>
</dbReference>
<dbReference type="RefSeq" id="WP_187753330.1">
    <property type="nucleotide sequence ID" value="NZ_CAUZLN010000010.1"/>
</dbReference>
<dbReference type="InterPro" id="IPR047057">
    <property type="entry name" value="MerR_fam"/>
</dbReference>
<dbReference type="Pfam" id="PF13411">
    <property type="entry name" value="MerR_1"/>
    <property type="match status" value="1"/>
</dbReference>